<evidence type="ECO:0000313" key="2">
    <source>
        <dbReference type="EMBL" id="GED95985.1"/>
    </source>
</evidence>
<protein>
    <submittedName>
        <fullName evidence="2">Uncharacterized protein</fullName>
    </submittedName>
</protein>
<organism evidence="2 3">
    <name type="scientific">Gordonia crocea</name>
    <dbReference type="NCBI Taxonomy" id="589162"/>
    <lineage>
        <taxon>Bacteria</taxon>
        <taxon>Bacillati</taxon>
        <taxon>Actinomycetota</taxon>
        <taxon>Actinomycetes</taxon>
        <taxon>Mycobacteriales</taxon>
        <taxon>Gordoniaceae</taxon>
        <taxon>Gordonia</taxon>
    </lineage>
</organism>
<name>A0A7M4BQ24_9ACTN</name>
<dbReference type="RefSeq" id="WP_161925519.1">
    <property type="nucleotide sequence ID" value="NZ_BJOU01000001.1"/>
</dbReference>
<reference evidence="3" key="1">
    <citation type="submission" date="2019-06" db="EMBL/GenBank/DDBJ databases">
        <title>Gordonia isolated from sludge of a wastewater treatment plant.</title>
        <authorList>
            <person name="Tamura T."/>
            <person name="Aoyama K."/>
            <person name="Kang Y."/>
            <person name="Saito S."/>
            <person name="Akiyama N."/>
            <person name="Yazawa K."/>
            <person name="Gonoi T."/>
            <person name="Mikami Y."/>
        </authorList>
    </citation>
    <scope>NUCLEOTIDE SEQUENCE [LARGE SCALE GENOMIC DNA]</scope>
    <source>
        <strain evidence="3">NBRC 107697</strain>
    </source>
</reference>
<keyword evidence="3" id="KW-1185">Reference proteome</keyword>
<sequence length="395" mass="41098">MSGPKGIEYELAQARRRLEEARARWQGLRVRCDHLARRAAAHGVAVPAVAVPEAPGDTADDVEAVCARFEEQIVGAEEVLNAALVERAGRAVAIDISAGLDQIAAQDDAARRAAGSQASPASQAEPGDAAPAFDVGAHRREVVDRLRAAAFVDAAVERAARSAATASTAAEAAMSLSELSSTIARAARTREHRQAQLSQLGAVRAAVGALLRPAALRQRLDRVEASIDGGADESAALDQIAVLARTQAADEQRERDRRAVLDSLRASLGELGYATVDVGLDTPDSLVARRAGDGHAVQVSVGDEVDIRSVVADGQATTPAQDKAADDALCEALPELLEAMTADGITPGRVRKQPAGLVPAKRIPGLATVPSTGGTAEKAGRPARKRRPRQQGAGR</sequence>
<gene>
    <name evidence="2" type="ORF">nbrc107697_00240</name>
</gene>
<feature type="region of interest" description="Disordered" evidence="1">
    <location>
        <begin position="111"/>
        <end position="131"/>
    </location>
</feature>
<accession>A0A7M4BQ24</accession>
<evidence type="ECO:0000313" key="3">
    <source>
        <dbReference type="Proteomes" id="UP000444980"/>
    </source>
</evidence>
<evidence type="ECO:0000256" key="1">
    <source>
        <dbReference type="SAM" id="MobiDB-lite"/>
    </source>
</evidence>
<comment type="caution">
    <text evidence="2">The sequence shown here is derived from an EMBL/GenBank/DDBJ whole genome shotgun (WGS) entry which is preliminary data.</text>
</comment>
<dbReference type="Proteomes" id="UP000444980">
    <property type="component" value="Unassembled WGS sequence"/>
</dbReference>
<dbReference type="AlphaFoldDB" id="A0A7M4BQ24"/>
<proteinExistence type="predicted"/>
<feature type="region of interest" description="Disordered" evidence="1">
    <location>
        <begin position="358"/>
        <end position="395"/>
    </location>
</feature>
<dbReference type="EMBL" id="BJOU01000001">
    <property type="protein sequence ID" value="GED95985.1"/>
    <property type="molecule type" value="Genomic_DNA"/>
</dbReference>
<feature type="compositionally biased region" description="Low complexity" evidence="1">
    <location>
        <begin position="111"/>
        <end position="124"/>
    </location>
</feature>
<dbReference type="OrthoDB" id="4578316at2"/>